<accession>A0A565CFL8</accession>
<evidence type="ECO:0000313" key="4">
    <source>
        <dbReference type="Proteomes" id="UP000489600"/>
    </source>
</evidence>
<evidence type="ECO:0000256" key="1">
    <source>
        <dbReference type="SAM" id="MobiDB-lite"/>
    </source>
</evidence>
<dbReference type="Gene3D" id="1.10.287.110">
    <property type="entry name" value="DnaJ domain"/>
    <property type="match status" value="1"/>
</dbReference>
<dbReference type="Pfam" id="PF23551">
    <property type="entry name" value="Zn_ribbon_20"/>
    <property type="match status" value="1"/>
</dbReference>
<name>A0A565CFL8_9BRAS</name>
<dbReference type="PANTHER" id="PTHR44137:SF23">
    <property type="entry name" value="CHAPERONE DNAJ-DOMAIN SUPERFAMILY PROTEIN"/>
    <property type="match status" value="1"/>
</dbReference>
<dbReference type="PRINTS" id="PR00625">
    <property type="entry name" value="JDOMAIN"/>
</dbReference>
<comment type="caution">
    <text evidence="3">The sequence shown here is derived from an EMBL/GenBank/DDBJ whole genome shotgun (WGS) entry which is preliminary data.</text>
</comment>
<gene>
    <name evidence="3" type="ORF">ANE_LOCUS22859</name>
</gene>
<feature type="region of interest" description="Disordered" evidence="1">
    <location>
        <begin position="328"/>
        <end position="348"/>
    </location>
</feature>
<dbReference type="SUPFAM" id="SSF46565">
    <property type="entry name" value="Chaperone J-domain"/>
    <property type="match status" value="1"/>
</dbReference>
<dbReference type="PANTHER" id="PTHR44137">
    <property type="entry name" value="BNAC03G44070D PROTEIN"/>
    <property type="match status" value="1"/>
</dbReference>
<dbReference type="SMART" id="SM00271">
    <property type="entry name" value="DnaJ"/>
    <property type="match status" value="1"/>
</dbReference>
<dbReference type="CDD" id="cd06257">
    <property type="entry name" value="DnaJ"/>
    <property type="match status" value="1"/>
</dbReference>
<sequence>MECNKEEAVRAMDIAKRKVTENDYNGAKKFAEKAQNLYPKLEGLKQVSMMIDVYIVAGNKISGGESDWYGILGVDPLADDEVVKKQYKKLALLLHPDKNKCKGAEEAFKLVSEAWCLLSDKVKRIAYDQKRKSKQVKPRKSRKPKQPPNQPPNQRKQPPNQRKQPPNQQQQPPNQQQQQPSQPKQPPNQQKQPPSQPKQPPNQQKQPSNQPSSSGVRNDRSRSKKPTSKVGTFWTMCDKCKTPYEYVRVFYFNKTLICRTCHQTFIATEKEQTPTEKEKTPEATNKKANSASSCGRDPSLTVNVGYSFQWDCSTSRMVDSDCGNVANQAEERAERGVEGSQEDAAKGIANSDFKVEERVLKKLRTDDYAEASGGIKV</sequence>
<evidence type="ECO:0000259" key="2">
    <source>
        <dbReference type="PROSITE" id="PS50076"/>
    </source>
</evidence>
<reference evidence="3" key="1">
    <citation type="submission" date="2019-07" db="EMBL/GenBank/DDBJ databases">
        <authorList>
            <person name="Dittberner H."/>
        </authorList>
    </citation>
    <scope>NUCLEOTIDE SEQUENCE [LARGE SCALE GENOMIC DNA]</scope>
</reference>
<protein>
    <recommendedName>
        <fullName evidence="2">J domain-containing protein</fullName>
    </recommendedName>
</protein>
<feature type="compositionally biased region" description="Low complexity" evidence="1">
    <location>
        <begin position="152"/>
        <end position="193"/>
    </location>
</feature>
<dbReference type="InterPro" id="IPR036869">
    <property type="entry name" value="J_dom_sf"/>
</dbReference>
<dbReference type="Pfam" id="PF00226">
    <property type="entry name" value="DnaJ"/>
    <property type="match status" value="1"/>
</dbReference>
<dbReference type="PROSITE" id="PS50076">
    <property type="entry name" value="DNAJ_2"/>
    <property type="match status" value="1"/>
</dbReference>
<organism evidence="3 4">
    <name type="scientific">Arabis nemorensis</name>
    <dbReference type="NCBI Taxonomy" id="586526"/>
    <lineage>
        <taxon>Eukaryota</taxon>
        <taxon>Viridiplantae</taxon>
        <taxon>Streptophyta</taxon>
        <taxon>Embryophyta</taxon>
        <taxon>Tracheophyta</taxon>
        <taxon>Spermatophyta</taxon>
        <taxon>Magnoliopsida</taxon>
        <taxon>eudicotyledons</taxon>
        <taxon>Gunneridae</taxon>
        <taxon>Pentapetalae</taxon>
        <taxon>rosids</taxon>
        <taxon>malvids</taxon>
        <taxon>Brassicales</taxon>
        <taxon>Brassicaceae</taxon>
        <taxon>Arabideae</taxon>
        <taxon>Arabis</taxon>
    </lineage>
</organism>
<proteinExistence type="predicted"/>
<keyword evidence="4" id="KW-1185">Reference proteome</keyword>
<feature type="compositionally biased region" description="Low complexity" evidence="1">
    <location>
        <begin position="201"/>
        <end position="214"/>
    </location>
</feature>
<dbReference type="InterPro" id="IPR001623">
    <property type="entry name" value="DnaJ_domain"/>
</dbReference>
<dbReference type="Proteomes" id="UP000489600">
    <property type="component" value="Unassembled WGS sequence"/>
</dbReference>
<feature type="domain" description="J" evidence="2">
    <location>
        <begin position="67"/>
        <end position="131"/>
    </location>
</feature>
<evidence type="ECO:0000313" key="3">
    <source>
        <dbReference type="EMBL" id="VVB12415.1"/>
    </source>
</evidence>
<feature type="compositionally biased region" description="Basic residues" evidence="1">
    <location>
        <begin position="131"/>
        <end position="145"/>
    </location>
</feature>
<feature type="region of interest" description="Disordered" evidence="1">
    <location>
        <begin position="270"/>
        <end position="294"/>
    </location>
</feature>
<feature type="compositionally biased region" description="Basic and acidic residues" evidence="1">
    <location>
        <begin position="270"/>
        <end position="285"/>
    </location>
</feature>
<dbReference type="InterPro" id="IPR056988">
    <property type="entry name" value="Zn_ribbon_pln"/>
</dbReference>
<dbReference type="OrthoDB" id="10250354at2759"/>
<feature type="region of interest" description="Disordered" evidence="1">
    <location>
        <begin position="128"/>
        <end position="230"/>
    </location>
</feature>
<dbReference type="EMBL" id="CABITT030000007">
    <property type="protein sequence ID" value="VVB12415.1"/>
    <property type="molecule type" value="Genomic_DNA"/>
</dbReference>
<dbReference type="AlphaFoldDB" id="A0A565CFL8"/>